<dbReference type="Pfam" id="PF26113">
    <property type="entry name" value="GH16_XgeA"/>
    <property type="match status" value="1"/>
</dbReference>
<gene>
    <name evidence="3" type="ORF">S7711_08629</name>
</gene>
<dbReference type="PROSITE" id="PS51762">
    <property type="entry name" value="GH16_2"/>
    <property type="match status" value="1"/>
</dbReference>
<dbReference type="PANTHER" id="PTHR10963">
    <property type="entry name" value="GLYCOSYL HYDROLASE-RELATED"/>
    <property type="match status" value="1"/>
</dbReference>
<dbReference type="InterPro" id="IPR013320">
    <property type="entry name" value="ConA-like_dom_sf"/>
</dbReference>
<evidence type="ECO:0000313" key="4">
    <source>
        <dbReference type="Proteomes" id="UP000028045"/>
    </source>
</evidence>
<proteinExistence type="predicted"/>
<dbReference type="HOGENOM" id="CLU_019533_3_1_1"/>
<feature type="signal peptide" evidence="1">
    <location>
        <begin position="1"/>
        <end position="19"/>
    </location>
</feature>
<feature type="domain" description="GH16" evidence="2">
    <location>
        <begin position="16"/>
        <end position="276"/>
    </location>
</feature>
<dbReference type="InterPro" id="IPR000757">
    <property type="entry name" value="Beta-glucanase-like"/>
</dbReference>
<keyword evidence="4" id="KW-1185">Reference proteome</keyword>
<dbReference type="GO" id="GO:0005975">
    <property type="term" value="P:carbohydrate metabolic process"/>
    <property type="evidence" value="ECO:0007669"/>
    <property type="project" value="InterPro"/>
</dbReference>
<accession>A0A084BCK9</accession>
<dbReference type="PANTHER" id="PTHR10963:SF60">
    <property type="entry name" value="GRAM-NEGATIVE BACTERIA-BINDING PROTEIN 1-RELATED"/>
    <property type="match status" value="1"/>
</dbReference>
<feature type="chain" id="PRO_5001771822" description="GH16 domain-containing protein" evidence="1">
    <location>
        <begin position="20"/>
        <end position="276"/>
    </location>
</feature>
<evidence type="ECO:0000313" key="3">
    <source>
        <dbReference type="EMBL" id="KEY75288.1"/>
    </source>
</evidence>
<dbReference type="InterPro" id="IPR050546">
    <property type="entry name" value="Glycosyl_Hydrlase_16"/>
</dbReference>
<dbReference type="OrthoDB" id="5125502at2759"/>
<name>A0A084BCK9_STACB</name>
<keyword evidence="1" id="KW-0732">Signal</keyword>
<sequence>MHPFFILAVFAPCFTLGWEAPQYREFTRLWQDDFVGTRGHLPNLANWKIIDGDIGVNNELQIYTTDARNIQLSGGDTLQLIPWKDEGAPQGWTSGRVESRYTLIPLAGKLTRIESALRFGSNSGGSKQGLWPAFWMLGLSIQQGISWPFCGEIDIMENINGELVGHGTLHFESRPGISADTSIPDRDWHTWRVEIDRRPDILDQESIAWFLDDSEYHRVHRDDINNDEAWERLAHSPLFLILNMAVGGNWPGNPNVDTLDGYGSMVEYGYVAHYSS</sequence>
<dbReference type="SUPFAM" id="SSF49899">
    <property type="entry name" value="Concanavalin A-like lectins/glucanases"/>
    <property type="match status" value="1"/>
</dbReference>
<evidence type="ECO:0000259" key="2">
    <source>
        <dbReference type="PROSITE" id="PS51762"/>
    </source>
</evidence>
<organism evidence="3 4">
    <name type="scientific">Stachybotrys chartarum (strain CBS 109288 / IBT 7711)</name>
    <name type="common">Toxic black mold</name>
    <name type="synonym">Stilbospora chartarum</name>
    <dbReference type="NCBI Taxonomy" id="1280523"/>
    <lineage>
        <taxon>Eukaryota</taxon>
        <taxon>Fungi</taxon>
        <taxon>Dikarya</taxon>
        <taxon>Ascomycota</taxon>
        <taxon>Pezizomycotina</taxon>
        <taxon>Sordariomycetes</taxon>
        <taxon>Hypocreomycetidae</taxon>
        <taxon>Hypocreales</taxon>
        <taxon>Stachybotryaceae</taxon>
        <taxon>Stachybotrys</taxon>
    </lineage>
</organism>
<dbReference type="Proteomes" id="UP000028045">
    <property type="component" value="Unassembled WGS sequence"/>
</dbReference>
<protein>
    <recommendedName>
        <fullName evidence="2">GH16 domain-containing protein</fullName>
    </recommendedName>
</protein>
<dbReference type="GO" id="GO:0004553">
    <property type="term" value="F:hydrolase activity, hydrolyzing O-glycosyl compounds"/>
    <property type="evidence" value="ECO:0007669"/>
    <property type="project" value="InterPro"/>
</dbReference>
<evidence type="ECO:0000256" key="1">
    <source>
        <dbReference type="SAM" id="SignalP"/>
    </source>
</evidence>
<reference evidence="3 4" key="1">
    <citation type="journal article" date="2014" name="BMC Genomics">
        <title>Comparative genome sequencing reveals chemotype-specific gene clusters in the toxigenic black mold Stachybotrys.</title>
        <authorList>
            <person name="Semeiks J."/>
            <person name="Borek D."/>
            <person name="Otwinowski Z."/>
            <person name="Grishin N.V."/>
        </authorList>
    </citation>
    <scope>NUCLEOTIDE SEQUENCE [LARGE SCALE GENOMIC DNA]</scope>
    <source>
        <strain evidence="4">CBS 109288 / IBT 7711</strain>
    </source>
</reference>
<dbReference type="Gene3D" id="2.60.120.200">
    <property type="match status" value="1"/>
</dbReference>
<dbReference type="AlphaFoldDB" id="A0A084BCK9"/>
<dbReference type="EMBL" id="KL647379">
    <property type="protein sequence ID" value="KEY75288.1"/>
    <property type="molecule type" value="Genomic_DNA"/>
</dbReference>